<dbReference type="EMBL" id="JAHLQI010000003">
    <property type="protein sequence ID" value="MBU5490428.1"/>
    <property type="molecule type" value="Genomic_DNA"/>
</dbReference>
<feature type="domain" description="HTH cro/C1-type" evidence="1">
    <location>
        <begin position="7"/>
        <end position="65"/>
    </location>
</feature>
<evidence type="ECO:0000313" key="3">
    <source>
        <dbReference type="Proteomes" id="UP000783588"/>
    </source>
</evidence>
<dbReference type="PANTHER" id="PTHR37301">
    <property type="entry name" value="DNA-BINDING PROTEIN-RELATED"/>
    <property type="match status" value="1"/>
</dbReference>
<proteinExistence type="predicted"/>
<reference evidence="2 3" key="1">
    <citation type="submission" date="2021-06" db="EMBL/GenBank/DDBJ databases">
        <authorList>
            <person name="Sun Q."/>
            <person name="Li D."/>
        </authorList>
    </citation>
    <scope>NUCLEOTIDE SEQUENCE [LARGE SCALE GENOMIC DNA]</scope>
    <source>
        <strain evidence="2 3">MSJd-7</strain>
    </source>
</reference>
<name>A0ABS6ERV7_9FIRM</name>
<dbReference type="InterPro" id="IPR001387">
    <property type="entry name" value="Cro/C1-type_HTH"/>
</dbReference>
<protein>
    <submittedName>
        <fullName evidence="2">Helix-turn-helix transcriptional regulator</fullName>
    </submittedName>
</protein>
<evidence type="ECO:0000259" key="1">
    <source>
        <dbReference type="Pfam" id="PF13443"/>
    </source>
</evidence>
<evidence type="ECO:0000313" key="2">
    <source>
        <dbReference type="EMBL" id="MBU5490428.1"/>
    </source>
</evidence>
<gene>
    <name evidence="2" type="ORF">KQI75_07325</name>
</gene>
<organism evidence="2 3">
    <name type="scientific">Butyricicoccus intestinisimiae</name>
    <dbReference type="NCBI Taxonomy" id="2841509"/>
    <lineage>
        <taxon>Bacteria</taxon>
        <taxon>Bacillati</taxon>
        <taxon>Bacillota</taxon>
        <taxon>Clostridia</taxon>
        <taxon>Eubacteriales</taxon>
        <taxon>Butyricicoccaceae</taxon>
        <taxon>Butyricicoccus</taxon>
    </lineage>
</organism>
<dbReference type="Pfam" id="PF13443">
    <property type="entry name" value="HTH_26"/>
    <property type="match status" value="1"/>
</dbReference>
<accession>A0ABS6ERV7</accession>
<sequence length="68" mass="7915">MVDYSPLWATMKQKQITTYTLITKYGINTRTIFNLKHNKGITVYTLEKLCNILQCTPNDVLRFIDSNS</sequence>
<dbReference type="PANTHER" id="PTHR37301:SF1">
    <property type="entry name" value="DNA-BINDING PROTEIN"/>
    <property type="match status" value="1"/>
</dbReference>
<keyword evidence="3" id="KW-1185">Reference proteome</keyword>
<comment type="caution">
    <text evidence="2">The sequence shown here is derived from an EMBL/GenBank/DDBJ whole genome shotgun (WGS) entry which is preliminary data.</text>
</comment>
<dbReference type="Proteomes" id="UP000783588">
    <property type="component" value="Unassembled WGS sequence"/>
</dbReference>